<gene>
    <name evidence="2" type="ORF">NCGR_LOCUS37085</name>
</gene>
<feature type="domain" description="Endonuclease/exonuclease/phosphatase" evidence="1">
    <location>
        <begin position="14"/>
        <end position="178"/>
    </location>
</feature>
<evidence type="ECO:0000313" key="3">
    <source>
        <dbReference type="Proteomes" id="UP000604825"/>
    </source>
</evidence>
<name>A0A811QBV7_9POAL</name>
<dbReference type="AlphaFoldDB" id="A0A811QBV7"/>
<dbReference type="GO" id="GO:0003824">
    <property type="term" value="F:catalytic activity"/>
    <property type="evidence" value="ECO:0007669"/>
    <property type="project" value="InterPro"/>
</dbReference>
<dbReference type="InterPro" id="IPR005135">
    <property type="entry name" value="Endo/exonuclease/phosphatase"/>
</dbReference>
<protein>
    <recommendedName>
        <fullName evidence="1">Endonuclease/exonuclease/phosphatase domain-containing protein</fullName>
    </recommendedName>
</protein>
<reference evidence="2" key="1">
    <citation type="submission" date="2020-10" db="EMBL/GenBank/DDBJ databases">
        <authorList>
            <person name="Han B."/>
            <person name="Lu T."/>
            <person name="Zhao Q."/>
            <person name="Huang X."/>
            <person name="Zhao Y."/>
        </authorList>
    </citation>
    <scope>NUCLEOTIDE SEQUENCE</scope>
</reference>
<dbReference type="SUPFAM" id="SSF56219">
    <property type="entry name" value="DNase I-like"/>
    <property type="match status" value="1"/>
</dbReference>
<dbReference type="Proteomes" id="UP000604825">
    <property type="component" value="Unassembled WGS sequence"/>
</dbReference>
<keyword evidence="3" id="KW-1185">Reference proteome</keyword>
<dbReference type="PANTHER" id="PTHR33710">
    <property type="entry name" value="BNAC02G09200D PROTEIN"/>
    <property type="match status" value="1"/>
</dbReference>
<dbReference type="PANTHER" id="PTHR33710:SF48">
    <property type="entry name" value="OS02G0307075 PROTEIN"/>
    <property type="match status" value="1"/>
</dbReference>
<sequence>METFGHYLDSYLELGAQGTRGGILLAWNKDMISMSNAVNRVFTISAMIKVASSDTQFLMTTCYGPADDHRKEDFLAELNAIKPTVGVPWIILGDFNLIYQASDKNNLNLNRRLMGKFRRALDECELMEIALQNRKYTWSNERENPTLVRLDRVFCNHEWETAFPNFTSNALAMGASDHCPLFLTRKD</sequence>
<proteinExistence type="predicted"/>
<dbReference type="InterPro" id="IPR036691">
    <property type="entry name" value="Endo/exonu/phosph_ase_sf"/>
</dbReference>
<dbReference type="OrthoDB" id="691898at2759"/>
<dbReference type="Pfam" id="PF03372">
    <property type="entry name" value="Exo_endo_phos"/>
    <property type="match status" value="1"/>
</dbReference>
<organism evidence="2 3">
    <name type="scientific">Miscanthus lutarioriparius</name>
    <dbReference type="NCBI Taxonomy" id="422564"/>
    <lineage>
        <taxon>Eukaryota</taxon>
        <taxon>Viridiplantae</taxon>
        <taxon>Streptophyta</taxon>
        <taxon>Embryophyta</taxon>
        <taxon>Tracheophyta</taxon>
        <taxon>Spermatophyta</taxon>
        <taxon>Magnoliopsida</taxon>
        <taxon>Liliopsida</taxon>
        <taxon>Poales</taxon>
        <taxon>Poaceae</taxon>
        <taxon>PACMAD clade</taxon>
        <taxon>Panicoideae</taxon>
        <taxon>Andropogonodae</taxon>
        <taxon>Andropogoneae</taxon>
        <taxon>Saccharinae</taxon>
        <taxon>Miscanthus</taxon>
    </lineage>
</organism>
<evidence type="ECO:0000313" key="2">
    <source>
        <dbReference type="EMBL" id="CAD6253460.1"/>
    </source>
</evidence>
<dbReference type="EMBL" id="CAJGYO010000009">
    <property type="protein sequence ID" value="CAD6253460.1"/>
    <property type="molecule type" value="Genomic_DNA"/>
</dbReference>
<accession>A0A811QBV7</accession>
<dbReference type="Gene3D" id="3.60.10.10">
    <property type="entry name" value="Endonuclease/exonuclease/phosphatase"/>
    <property type="match status" value="1"/>
</dbReference>
<comment type="caution">
    <text evidence="2">The sequence shown here is derived from an EMBL/GenBank/DDBJ whole genome shotgun (WGS) entry which is preliminary data.</text>
</comment>
<evidence type="ECO:0000259" key="1">
    <source>
        <dbReference type="Pfam" id="PF03372"/>
    </source>
</evidence>